<keyword evidence="1" id="KW-0812">Transmembrane</keyword>
<reference evidence="2" key="1">
    <citation type="submission" date="2022-04" db="EMBL/GenBank/DDBJ databases">
        <title>Lysobacter sp. CAU 1642 isolated from sea sand.</title>
        <authorList>
            <person name="Kim W."/>
        </authorList>
    </citation>
    <scope>NUCLEOTIDE SEQUENCE</scope>
    <source>
        <strain evidence="2">CAU 1642</strain>
    </source>
</reference>
<gene>
    <name evidence="2" type="ORF">M0G41_06570</name>
</gene>
<dbReference type="Gene3D" id="1.25.40.10">
    <property type="entry name" value="Tetratricopeptide repeat domain"/>
    <property type="match status" value="1"/>
</dbReference>
<comment type="caution">
    <text evidence="2">The sequence shown here is derived from an EMBL/GenBank/DDBJ whole genome shotgun (WGS) entry which is preliminary data.</text>
</comment>
<protein>
    <recommendedName>
        <fullName evidence="4">Tetratricopeptide repeat protein</fullName>
    </recommendedName>
</protein>
<name>A0ABT0GFL4_9GAMM</name>
<proteinExistence type="predicted"/>
<feature type="transmembrane region" description="Helical" evidence="1">
    <location>
        <begin position="323"/>
        <end position="342"/>
    </location>
</feature>
<evidence type="ECO:0008006" key="4">
    <source>
        <dbReference type="Google" id="ProtNLM"/>
    </source>
</evidence>
<organism evidence="2 3">
    <name type="scientific">Pseudomarimonas salicorniae</name>
    <dbReference type="NCBI Taxonomy" id="2933270"/>
    <lineage>
        <taxon>Bacteria</taxon>
        <taxon>Pseudomonadati</taxon>
        <taxon>Pseudomonadota</taxon>
        <taxon>Gammaproteobacteria</taxon>
        <taxon>Lysobacterales</taxon>
        <taxon>Lysobacteraceae</taxon>
        <taxon>Pseudomarimonas</taxon>
    </lineage>
</organism>
<dbReference type="Proteomes" id="UP001431449">
    <property type="component" value="Unassembled WGS sequence"/>
</dbReference>
<feature type="transmembrane region" description="Helical" evidence="1">
    <location>
        <begin position="164"/>
        <end position="180"/>
    </location>
</feature>
<evidence type="ECO:0000313" key="2">
    <source>
        <dbReference type="EMBL" id="MCK7593329.1"/>
    </source>
</evidence>
<feature type="transmembrane region" description="Helical" evidence="1">
    <location>
        <begin position="192"/>
        <end position="209"/>
    </location>
</feature>
<feature type="transmembrane region" description="Helical" evidence="1">
    <location>
        <begin position="215"/>
        <end position="236"/>
    </location>
</feature>
<feature type="transmembrane region" description="Helical" evidence="1">
    <location>
        <begin position="403"/>
        <end position="423"/>
    </location>
</feature>
<dbReference type="InterPro" id="IPR011990">
    <property type="entry name" value="TPR-like_helical_dom_sf"/>
</dbReference>
<evidence type="ECO:0000313" key="3">
    <source>
        <dbReference type="Proteomes" id="UP001431449"/>
    </source>
</evidence>
<dbReference type="SUPFAM" id="SSF48452">
    <property type="entry name" value="TPR-like"/>
    <property type="match status" value="1"/>
</dbReference>
<accession>A0ABT0GFL4</accession>
<sequence length="650" mass="71950">MNAQPDPAPSAGSFICRGLIPCLVVALCLIPFIPGLSGPFQHDDLSNLPRLIVGPFGWESLWDVAVRNESGLLRRPLSNIALALNYWGSGISDPFPFKLGNLLVHGLTGLAAYWLCVEFLSIPHIRRSLPASPRQIALLAAAIWVIHPLQVSTALYVVQRMAQLATLFSLVAVAWALHWTRAHWSSAERPSGSRLAAAGFMLASLLAIASKENGVLTPVLLLACLLPAFSALRGGTSQHAYAVRNFRPLAYLCIALPLALGLTLAAFRPELVIGGYAGRPFTWDERLLTQSIVLWKYISMILLPRPSEMGLYHEVAVHGPGSVAAWIATAGLAAMLATATTLMKRAPILSWALLWFFGSHLLESSLLPLEMIYEHRNYTGLLGFSAMASWGIFAFAGRTGVHAGLIAALPIALLASLTFSRAVDWSSPERFYAAEYRHHPESFRALLGFYDRIENVGAFPEVAAQLKQEIIDRRGDEPWVALMLASEECGNPDFRADWDRVLERVRNANSLGRFSDYAHSVLDQVIKGHCRHLDLDAFSNVLKQLHSRALYADDRANASMAANLNAWVHRHKREWEEARSWHWRASSADPDSVEPLFELAYLELNQGNPAGAQAAIEELKRREDRSLRPVSHRLREIEGHLQHLLETQSQ</sequence>
<dbReference type="RefSeq" id="WP_248206711.1">
    <property type="nucleotide sequence ID" value="NZ_JALNMH010000004.1"/>
</dbReference>
<feature type="transmembrane region" description="Helical" evidence="1">
    <location>
        <begin position="136"/>
        <end position="158"/>
    </location>
</feature>
<keyword evidence="1" id="KW-1133">Transmembrane helix</keyword>
<dbReference type="EMBL" id="JALNMH010000004">
    <property type="protein sequence ID" value="MCK7593329.1"/>
    <property type="molecule type" value="Genomic_DNA"/>
</dbReference>
<evidence type="ECO:0000256" key="1">
    <source>
        <dbReference type="SAM" id="Phobius"/>
    </source>
</evidence>
<feature type="transmembrane region" description="Helical" evidence="1">
    <location>
        <begin position="378"/>
        <end position="397"/>
    </location>
</feature>
<keyword evidence="3" id="KW-1185">Reference proteome</keyword>
<feature type="transmembrane region" description="Helical" evidence="1">
    <location>
        <begin position="12"/>
        <end position="33"/>
    </location>
</feature>
<feature type="transmembrane region" description="Helical" evidence="1">
    <location>
        <begin position="248"/>
        <end position="267"/>
    </location>
</feature>
<keyword evidence="1" id="KW-0472">Membrane</keyword>
<feature type="transmembrane region" description="Helical" evidence="1">
    <location>
        <begin position="102"/>
        <end position="124"/>
    </location>
</feature>